<gene>
    <name evidence="1" type="ORF">OCK74_26685</name>
</gene>
<evidence type="ECO:0000313" key="1">
    <source>
        <dbReference type="EMBL" id="MCU7552733.1"/>
    </source>
</evidence>
<dbReference type="RefSeq" id="WP_279300170.1">
    <property type="nucleotide sequence ID" value="NZ_JAOTIF010000043.1"/>
</dbReference>
<dbReference type="EMBL" id="JAOTIF010000043">
    <property type="protein sequence ID" value="MCU7552733.1"/>
    <property type="molecule type" value="Genomic_DNA"/>
</dbReference>
<proteinExistence type="predicted"/>
<organism evidence="1 2">
    <name type="scientific">Paraflavisolibacter caeni</name>
    <dbReference type="NCBI Taxonomy" id="2982496"/>
    <lineage>
        <taxon>Bacteria</taxon>
        <taxon>Pseudomonadati</taxon>
        <taxon>Bacteroidota</taxon>
        <taxon>Chitinophagia</taxon>
        <taxon>Chitinophagales</taxon>
        <taxon>Chitinophagaceae</taxon>
        <taxon>Paraflavisolibacter</taxon>
    </lineage>
</organism>
<evidence type="ECO:0000313" key="2">
    <source>
        <dbReference type="Proteomes" id="UP001155483"/>
    </source>
</evidence>
<keyword evidence="2" id="KW-1185">Reference proteome</keyword>
<reference evidence="1" key="2">
    <citation type="submission" date="2023-04" db="EMBL/GenBank/DDBJ databases">
        <title>Paracnuella aquatica gen. nov., sp. nov., a member of the family Chitinophagaceae isolated from a hot spring.</title>
        <authorList>
            <person name="Wang C."/>
        </authorList>
    </citation>
    <scope>NUCLEOTIDE SEQUENCE</scope>
    <source>
        <strain evidence="1">LB-8</strain>
    </source>
</reference>
<comment type="caution">
    <text evidence="1">The sequence shown here is derived from an EMBL/GenBank/DDBJ whole genome shotgun (WGS) entry which is preliminary data.</text>
</comment>
<name>A0A9X2XQ16_9BACT</name>
<accession>A0A9X2XQ16</accession>
<dbReference type="AlphaFoldDB" id="A0A9X2XQ16"/>
<dbReference type="Proteomes" id="UP001155483">
    <property type="component" value="Unassembled WGS sequence"/>
</dbReference>
<sequence length="93" mass="10602">MNLIDFERAGVARKAGYKFLIQLSNGRVDNVISSSELAKDLAATLLQDEVVKELCMRNDYHISMNAKYQLGIKFVAREHFEEEALVEEEMHVA</sequence>
<protein>
    <submittedName>
        <fullName evidence="1">Uncharacterized protein</fullName>
    </submittedName>
</protein>
<reference evidence="1" key="1">
    <citation type="submission" date="2022-09" db="EMBL/GenBank/DDBJ databases">
        <authorList>
            <person name="Yuan C."/>
            <person name="Ke Z."/>
        </authorList>
    </citation>
    <scope>NUCLEOTIDE SEQUENCE</scope>
    <source>
        <strain evidence="1">LB-8</strain>
    </source>
</reference>